<gene>
    <name evidence="1" type="ORF">HUJ06_015060</name>
</gene>
<reference evidence="1 2" key="1">
    <citation type="journal article" date="2020" name="Mol. Biol. Evol.">
        <title>Distinct Expression and Methylation Patterns for Genes with Different Fates following a Single Whole-Genome Duplication in Flowering Plants.</title>
        <authorList>
            <person name="Shi T."/>
            <person name="Rahmani R.S."/>
            <person name="Gugger P.F."/>
            <person name="Wang M."/>
            <person name="Li H."/>
            <person name="Zhang Y."/>
            <person name="Li Z."/>
            <person name="Wang Q."/>
            <person name="Van de Peer Y."/>
            <person name="Marchal K."/>
            <person name="Chen J."/>
        </authorList>
    </citation>
    <scope>NUCLEOTIDE SEQUENCE [LARGE SCALE GENOMIC DNA]</scope>
    <source>
        <tissue evidence="1">Leaf</tissue>
    </source>
</reference>
<accession>A0A822Z7A5</accession>
<comment type="caution">
    <text evidence="1">The sequence shown here is derived from an EMBL/GenBank/DDBJ whole genome shotgun (WGS) entry which is preliminary data.</text>
</comment>
<dbReference type="EMBL" id="DUZY01000005">
    <property type="protein sequence ID" value="DAD40737.1"/>
    <property type="molecule type" value="Genomic_DNA"/>
</dbReference>
<organism evidence="1 2">
    <name type="scientific">Nelumbo nucifera</name>
    <name type="common">Sacred lotus</name>
    <dbReference type="NCBI Taxonomy" id="4432"/>
    <lineage>
        <taxon>Eukaryota</taxon>
        <taxon>Viridiplantae</taxon>
        <taxon>Streptophyta</taxon>
        <taxon>Embryophyta</taxon>
        <taxon>Tracheophyta</taxon>
        <taxon>Spermatophyta</taxon>
        <taxon>Magnoliopsida</taxon>
        <taxon>Proteales</taxon>
        <taxon>Nelumbonaceae</taxon>
        <taxon>Nelumbo</taxon>
    </lineage>
</organism>
<proteinExistence type="predicted"/>
<keyword evidence="2" id="KW-1185">Reference proteome</keyword>
<name>A0A822Z7A5_NELNU</name>
<protein>
    <submittedName>
        <fullName evidence="1">Uncharacterized protein</fullName>
    </submittedName>
</protein>
<evidence type="ECO:0000313" key="2">
    <source>
        <dbReference type="Proteomes" id="UP000607653"/>
    </source>
</evidence>
<evidence type="ECO:0000313" key="1">
    <source>
        <dbReference type="EMBL" id="DAD40737.1"/>
    </source>
</evidence>
<dbReference type="Proteomes" id="UP000607653">
    <property type="component" value="Unassembled WGS sequence"/>
</dbReference>
<sequence length="54" mass="6266">MELAYIFGYLDYHSKISFLVPLPHFMNLIISFQQSLGCNLLKETNEILSISMNK</sequence>
<dbReference type="AlphaFoldDB" id="A0A822Z7A5"/>